<dbReference type="HOGENOM" id="CLU_457135_0_0_1"/>
<dbReference type="InterPro" id="IPR011990">
    <property type="entry name" value="TPR-like_helical_dom_sf"/>
</dbReference>
<dbReference type="AlphaFoldDB" id="G8C222"/>
<dbReference type="Proteomes" id="UP000005666">
    <property type="component" value="Chromosome 16"/>
</dbReference>
<accession>G8C222</accession>
<reference evidence="2 3" key="1">
    <citation type="journal article" date="2011" name="Proc. Natl. Acad. Sci. U.S.A.">
        <title>Evolutionary erosion of yeast sex chromosomes by mating-type switching accidents.</title>
        <authorList>
            <person name="Gordon J.L."/>
            <person name="Armisen D."/>
            <person name="Proux-Wera E."/>
            <person name="Oheigeartaigh S.S."/>
            <person name="Byrne K.P."/>
            <person name="Wolfe K.H."/>
        </authorList>
    </citation>
    <scope>NUCLEOTIDE SEQUENCE [LARGE SCALE GENOMIC DNA]</scope>
    <source>
        <strain evidence="3">ATCC 24235 / CBS 4417 / NBRC 1672 / NRRL Y-8282 / UCD 70-5</strain>
    </source>
</reference>
<gene>
    <name evidence="2" type="primary">TPHA0P00420</name>
    <name evidence="2" type="ordered locus">TPHA_0P00420</name>
</gene>
<keyword evidence="1" id="KW-0677">Repeat</keyword>
<dbReference type="eggNOG" id="ENOG502QVB0">
    <property type="taxonomic scope" value="Eukaryota"/>
</dbReference>
<dbReference type="GO" id="GO:0005739">
    <property type="term" value="C:mitochondrion"/>
    <property type="evidence" value="ECO:0007669"/>
    <property type="project" value="GOC"/>
</dbReference>
<evidence type="ECO:0008006" key="4">
    <source>
        <dbReference type="Google" id="ProtNLM"/>
    </source>
</evidence>
<evidence type="ECO:0000313" key="2">
    <source>
        <dbReference type="EMBL" id="CCE66200.1"/>
    </source>
</evidence>
<dbReference type="GO" id="GO:0016071">
    <property type="term" value="P:mRNA metabolic process"/>
    <property type="evidence" value="ECO:0007669"/>
    <property type="project" value="EnsemblFungi"/>
</dbReference>
<dbReference type="PANTHER" id="PTHR47939:SF13">
    <property type="entry name" value="OS03G0201400 PROTEIN"/>
    <property type="match status" value="1"/>
</dbReference>
<dbReference type="GeneID" id="11530793"/>
<dbReference type="OrthoDB" id="185373at2759"/>
<dbReference type="STRING" id="1071381.G8C222"/>
<dbReference type="OMA" id="TWTTCYN"/>
<organism evidence="2 3">
    <name type="scientific">Tetrapisispora phaffii (strain ATCC 24235 / CBS 4417 / NBRC 1672 / NRRL Y-8282 / UCD 70-5)</name>
    <name type="common">Yeast</name>
    <name type="synonym">Fabospora phaffii</name>
    <dbReference type="NCBI Taxonomy" id="1071381"/>
    <lineage>
        <taxon>Eukaryota</taxon>
        <taxon>Fungi</taxon>
        <taxon>Dikarya</taxon>
        <taxon>Ascomycota</taxon>
        <taxon>Saccharomycotina</taxon>
        <taxon>Saccharomycetes</taxon>
        <taxon>Saccharomycetales</taxon>
        <taxon>Saccharomycetaceae</taxon>
        <taxon>Tetrapisispora</taxon>
    </lineage>
</organism>
<dbReference type="RefSeq" id="XP_003688634.1">
    <property type="nucleotide sequence ID" value="XM_003688586.1"/>
</dbReference>
<protein>
    <recommendedName>
        <fullName evidence="4">ATPase expression protein 3</fullName>
    </recommendedName>
</protein>
<evidence type="ECO:0000313" key="3">
    <source>
        <dbReference type="Proteomes" id="UP000005666"/>
    </source>
</evidence>
<dbReference type="PANTHER" id="PTHR47939">
    <property type="entry name" value="MEMBRANE-ASSOCIATED SALT-INDUCIBLE PROTEIN-LIKE"/>
    <property type="match status" value="1"/>
</dbReference>
<proteinExistence type="predicted"/>
<name>G8C222_TETPH</name>
<sequence length="611" mass="72220">MNVLSRLSVEVAKNGVKGKVPVVRYVLPKEFELVNKKEFIDKSNNTNDEKSKSSKNSYGYVREHMTLVGRGSNYQKKQVQEYLSPLRPYKLRRQEINKDYDQEKSIEYTKFTLHKKKEERLGFGLSEDFLGELLAALIKNLPKRYEGQDEVDKADNLNDDDIPSCKYAYPKFSKEEIPKIPDFEKHPEKFPEYVGLLTHCDFYYRNSSKSNGIIPKILRNLFHPSNVKTLHLRSVDSFNDLIYYFSNKFDFASCREFLAQMKVENIKPNTKTYNLLIMNVLKNSHIRKGKSIRPELKFLFHDMQKNQVTVDEITWNICFNFLNNGLSKDIYIEQMVKHGVAITPEFVYTVFRNDKTYSSSDILNYLTENKISMTYKIFKLCIEKLLKQQKSKVVWEMIQFAMDNNSHEPGQMKVTYEVVDKLLAEFARRGRIDLTLMTLNKFLLDYKLTPSVNTFDMCFKSLSNSGYSKNFEAVYRYIVKLKSDSGLPPYKSYWAVKCQSTIKFNCRQLHDKEAEIIRGMELLNSLRFPKDKYVDFTWYIRDSNIRKTLRYLGCTLHKIHDKQINPVNKDKSNYRQRIRFIAIQKSMVNKIDYSMDYYKTLKRELRDRSII</sequence>
<dbReference type="InterPro" id="IPR050667">
    <property type="entry name" value="PPR-containing_protein"/>
</dbReference>
<dbReference type="GO" id="GO:0070124">
    <property type="term" value="P:mitochondrial translational initiation"/>
    <property type="evidence" value="ECO:0007669"/>
    <property type="project" value="EnsemblFungi"/>
</dbReference>
<keyword evidence="3" id="KW-1185">Reference proteome</keyword>
<dbReference type="Gene3D" id="1.25.40.10">
    <property type="entry name" value="Tetratricopeptide repeat domain"/>
    <property type="match status" value="1"/>
</dbReference>
<dbReference type="KEGG" id="tpf:TPHA_0P00420"/>
<dbReference type="EMBL" id="HE612871">
    <property type="protein sequence ID" value="CCE66200.1"/>
    <property type="molecule type" value="Genomic_DNA"/>
</dbReference>
<evidence type="ECO:0000256" key="1">
    <source>
        <dbReference type="ARBA" id="ARBA00022737"/>
    </source>
</evidence>